<gene>
    <name evidence="2" type="ORF">NIES30_21360</name>
</gene>
<dbReference type="Proteomes" id="UP000185557">
    <property type="component" value="Unassembled WGS sequence"/>
</dbReference>
<sequence length="68" mass="7152">MRSRSYRWVTATVGLVFIALAIAILFTADHHNLQTALAAVIVGGLGADALVSAARNRLSILARIGPLP</sequence>
<reference evidence="2 3" key="1">
    <citation type="submission" date="2016-11" db="EMBL/GenBank/DDBJ databases">
        <title>Draft Genome Sequences of Nine Cyanobacterial Strains from Diverse Habitats.</title>
        <authorList>
            <person name="Zhu T."/>
            <person name="Hou S."/>
            <person name="Lu X."/>
            <person name="Hess W.R."/>
        </authorList>
    </citation>
    <scope>NUCLEOTIDE SEQUENCE [LARGE SCALE GENOMIC DNA]</scope>
    <source>
        <strain evidence="2 3">NIES-30</strain>
    </source>
</reference>
<evidence type="ECO:0000256" key="1">
    <source>
        <dbReference type="SAM" id="Phobius"/>
    </source>
</evidence>
<feature type="transmembrane region" description="Helical" evidence="1">
    <location>
        <begin position="33"/>
        <end position="54"/>
    </location>
</feature>
<name>A0A1U7IZY2_9CYAN</name>
<accession>A0A1U7IZY2</accession>
<comment type="caution">
    <text evidence="2">The sequence shown here is derived from an EMBL/GenBank/DDBJ whole genome shotgun (WGS) entry which is preliminary data.</text>
</comment>
<dbReference type="AlphaFoldDB" id="A0A1U7IZY2"/>
<feature type="transmembrane region" description="Helical" evidence="1">
    <location>
        <begin position="7"/>
        <end position="27"/>
    </location>
</feature>
<protein>
    <submittedName>
        <fullName evidence="2">Uncharacterized protein</fullName>
    </submittedName>
</protein>
<keyword evidence="1" id="KW-1133">Transmembrane helix</keyword>
<keyword evidence="1" id="KW-0812">Transmembrane</keyword>
<evidence type="ECO:0000313" key="3">
    <source>
        <dbReference type="Proteomes" id="UP000185557"/>
    </source>
</evidence>
<keyword evidence="3" id="KW-1185">Reference proteome</keyword>
<dbReference type="EMBL" id="MRCG01000020">
    <property type="protein sequence ID" value="OKH44786.1"/>
    <property type="molecule type" value="Genomic_DNA"/>
</dbReference>
<organism evidence="2 3">
    <name type="scientific">Phormidium tenue NIES-30</name>
    <dbReference type="NCBI Taxonomy" id="549789"/>
    <lineage>
        <taxon>Bacteria</taxon>
        <taxon>Bacillati</taxon>
        <taxon>Cyanobacteriota</taxon>
        <taxon>Cyanophyceae</taxon>
        <taxon>Oscillatoriophycideae</taxon>
        <taxon>Oscillatoriales</taxon>
        <taxon>Oscillatoriaceae</taxon>
        <taxon>Phormidium</taxon>
    </lineage>
</organism>
<evidence type="ECO:0000313" key="2">
    <source>
        <dbReference type="EMBL" id="OKH44786.1"/>
    </source>
</evidence>
<proteinExistence type="predicted"/>
<keyword evidence="1" id="KW-0472">Membrane</keyword>